<evidence type="ECO:0000256" key="5">
    <source>
        <dbReference type="ARBA" id="ARBA00022617"/>
    </source>
</evidence>
<keyword evidence="9 14" id="KW-1133">Transmembrane helix</keyword>
<dbReference type="InterPro" id="IPR011577">
    <property type="entry name" value="Cyt_b561_bac/Ni-Hgenase"/>
</dbReference>
<feature type="domain" description="Cytochrome b561 bacterial/Ni-hydrogenase" evidence="15">
    <location>
        <begin position="18"/>
        <end position="195"/>
    </location>
</feature>
<dbReference type="GO" id="GO:0009055">
    <property type="term" value="F:electron transfer activity"/>
    <property type="evidence" value="ECO:0007669"/>
    <property type="project" value="InterPro"/>
</dbReference>
<evidence type="ECO:0000256" key="2">
    <source>
        <dbReference type="ARBA" id="ARBA00004651"/>
    </source>
</evidence>
<evidence type="ECO:0000256" key="3">
    <source>
        <dbReference type="ARBA" id="ARBA00022448"/>
    </source>
</evidence>
<feature type="transmembrane region" description="Helical" evidence="14">
    <location>
        <begin position="159"/>
        <end position="179"/>
    </location>
</feature>
<dbReference type="PANTHER" id="PTHR30529:SF1">
    <property type="entry name" value="CYTOCHROME B561 HOMOLOG 2"/>
    <property type="match status" value="1"/>
</dbReference>
<dbReference type="RefSeq" id="WP_165326357.1">
    <property type="nucleotide sequence ID" value="NZ_CP049109.1"/>
</dbReference>
<dbReference type="InterPro" id="IPR016174">
    <property type="entry name" value="Di-haem_cyt_TM"/>
</dbReference>
<evidence type="ECO:0000313" key="16">
    <source>
        <dbReference type="EMBL" id="QIG79356.1"/>
    </source>
</evidence>
<sequence length="217" mass="24283">MLGAIRDWAESYTRTGKYSPVGVWFHWIMAGLALYQLYSGWRMSRLPVGGDKLAAYAQHSEIGFLILAMAILRGLWRLLVMDPTNDAQSPAWQRSAAEWTQLAFYGLFALLPLSGWCMWSAIQPAEPLSLAGIIPLPAMPFYDLSPAWQREVLDLARRLHLAGVVGLALLIPLHVGAALNHHFFARDDVVRGILPEIPDYETPEPEQVQQDPAPRAR</sequence>
<keyword evidence="5" id="KW-0349">Heme</keyword>
<keyword evidence="3" id="KW-0813">Transport</keyword>
<evidence type="ECO:0000256" key="4">
    <source>
        <dbReference type="ARBA" id="ARBA00022475"/>
    </source>
</evidence>
<evidence type="ECO:0000256" key="10">
    <source>
        <dbReference type="ARBA" id="ARBA00023004"/>
    </source>
</evidence>
<keyword evidence="6 14" id="KW-0812">Transmembrane</keyword>
<dbReference type="PANTHER" id="PTHR30529">
    <property type="entry name" value="CYTOCHROME B561"/>
    <property type="match status" value="1"/>
</dbReference>
<evidence type="ECO:0000256" key="9">
    <source>
        <dbReference type="ARBA" id="ARBA00022989"/>
    </source>
</evidence>
<keyword evidence="11 14" id="KW-0472">Membrane</keyword>
<dbReference type="SUPFAM" id="SSF81342">
    <property type="entry name" value="Transmembrane di-heme cytochromes"/>
    <property type="match status" value="1"/>
</dbReference>
<dbReference type="Proteomes" id="UP000501568">
    <property type="component" value="Chromosome"/>
</dbReference>
<feature type="transmembrane region" description="Helical" evidence="14">
    <location>
        <begin position="102"/>
        <end position="122"/>
    </location>
</feature>
<evidence type="ECO:0000256" key="6">
    <source>
        <dbReference type="ARBA" id="ARBA00022692"/>
    </source>
</evidence>
<feature type="transmembrane region" description="Helical" evidence="14">
    <location>
        <begin position="21"/>
        <end position="38"/>
    </location>
</feature>
<comment type="similarity">
    <text evidence="12">Belongs to the cytochrome b561 family.</text>
</comment>
<feature type="transmembrane region" description="Helical" evidence="14">
    <location>
        <begin position="62"/>
        <end position="81"/>
    </location>
</feature>
<evidence type="ECO:0000256" key="11">
    <source>
        <dbReference type="ARBA" id="ARBA00023136"/>
    </source>
</evidence>
<keyword evidence="17" id="KW-1185">Reference proteome</keyword>
<dbReference type="KEGG" id="spzr:G5C33_05840"/>
<feature type="region of interest" description="Disordered" evidence="13">
    <location>
        <begin position="197"/>
        <end position="217"/>
    </location>
</feature>
<keyword evidence="10" id="KW-0408">Iron</keyword>
<evidence type="ECO:0000256" key="14">
    <source>
        <dbReference type="SAM" id="Phobius"/>
    </source>
</evidence>
<dbReference type="EMBL" id="CP049109">
    <property type="protein sequence ID" value="QIG79356.1"/>
    <property type="molecule type" value="Genomic_DNA"/>
</dbReference>
<comment type="subcellular location">
    <subcellularLocation>
        <location evidence="2">Cell membrane</location>
        <topology evidence="2">Multi-pass membrane protein</topology>
    </subcellularLocation>
</comment>
<keyword evidence="8" id="KW-0249">Electron transport</keyword>
<dbReference type="AlphaFoldDB" id="A0A6G6Y460"/>
<evidence type="ECO:0000259" key="15">
    <source>
        <dbReference type="Pfam" id="PF01292"/>
    </source>
</evidence>
<dbReference type="GO" id="GO:0046872">
    <property type="term" value="F:metal ion binding"/>
    <property type="evidence" value="ECO:0007669"/>
    <property type="project" value="UniProtKB-KW"/>
</dbReference>
<dbReference type="GO" id="GO:0020037">
    <property type="term" value="F:heme binding"/>
    <property type="evidence" value="ECO:0007669"/>
    <property type="project" value="TreeGrafter"/>
</dbReference>
<name>A0A6G6Y460_9SPHN</name>
<proteinExistence type="inferred from homology"/>
<evidence type="ECO:0000256" key="12">
    <source>
        <dbReference type="ARBA" id="ARBA00037975"/>
    </source>
</evidence>
<evidence type="ECO:0000256" key="8">
    <source>
        <dbReference type="ARBA" id="ARBA00022982"/>
    </source>
</evidence>
<keyword evidence="4" id="KW-1003">Cell membrane</keyword>
<dbReference type="GO" id="GO:0005886">
    <property type="term" value="C:plasma membrane"/>
    <property type="evidence" value="ECO:0007669"/>
    <property type="project" value="UniProtKB-SubCell"/>
</dbReference>
<dbReference type="GO" id="GO:0022904">
    <property type="term" value="P:respiratory electron transport chain"/>
    <property type="evidence" value="ECO:0007669"/>
    <property type="project" value="InterPro"/>
</dbReference>
<evidence type="ECO:0000256" key="7">
    <source>
        <dbReference type="ARBA" id="ARBA00022723"/>
    </source>
</evidence>
<accession>A0A6G6Y460</accession>
<evidence type="ECO:0000256" key="13">
    <source>
        <dbReference type="SAM" id="MobiDB-lite"/>
    </source>
</evidence>
<dbReference type="InterPro" id="IPR052168">
    <property type="entry name" value="Cytochrome_b561_oxidase"/>
</dbReference>
<protein>
    <submittedName>
        <fullName evidence="16">Cytochrome b</fullName>
    </submittedName>
</protein>
<dbReference type="Pfam" id="PF01292">
    <property type="entry name" value="Ni_hydr_CYTB"/>
    <property type="match status" value="1"/>
</dbReference>
<comment type="cofactor">
    <cofactor evidence="1">
        <name>heme b</name>
        <dbReference type="ChEBI" id="CHEBI:60344"/>
    </cofactor>
</comment>
<gene>
    <name evidence="16" type="ORF">G5C33_05840</name>
</gene>
<organism evidence="16 17">
    <name type="scientific">Stakelama tenebrarum</name>
    <dbReference type="NCBI Taxonomy" id="2711215"/>
    <lineage>
        <taxon>Bacteria</taxon>
        <taxon>Pseudomonadati</taxon>
        <taxon>Pseudomonadota</taxon>
        <taxon>Alphaproteobacteria</taxon>
        <taxon>Sphingomonadales</taxon>
        <taxon>Sphingomonadaceae</taxon>
        <taxon>Stakelama</taxon>
    </lineage>
</organism>
<evidence type="ECO:0000256" key="1">
    <source>
        <dbReference type="ARBA" id="ARBA00001970"/>
    </source>
</evidence>
<reference evidence="16 17" key="1">
    <citation type="submission" date="2020-02" db="EMBL/GenBank/DDBJ databases">
        <authorList>
            <person name="Zheng R.K."/>
            <person name="Sun C.M."/>
        </authorList>
    </citation>
    <scope>NUCLEOTIDE SEQUENCE [LARGE SCALE GENOMIC DNA]</scope>
    <source>
        <strain evidence="17">zrk23</strain>
    </source>
</reference>
<evidence type="ECO:0000313" key="17">
    <source>
        <dbReference type="Proteomes" id="UP000501568"/>
    </source>
</evidence>
<keyword evidence="7" id="KW-0479">Metal-binding</keyword>